<dbReference type="SUPFAM" id="SSF53448">
    <property type="entry name" value="Nucleotide-diphospho-sugar transferases"/>
    <property type="match status" value="1"/>
</dbReference>
<accession>A0ABN3X5M0</accession>
<keyword evidence="2" id="KW-1003">Cell membrane</keyword>
<evidence type="ECO:0008006" key="9">
    <source>
        <dbReference type="Google" id="ProtNLM"/>
    </source>
</evidence>
<protein>
    <recommendedName>
        <fullName evidence="9">Hyaluronan synthase</fullName>
    </recommendedName>
</protein>
<evidence type="ECO:0000313" key="8">
    <source>
        <dbReference type="Proteomes" id="UP001500403"/>
    </source>
</evidence>
<feature type="transmembrane region" description="Helical" evidence="6">
    <location>
        <begin position="336"/>
        <end position="359"/>
    </location>
</feature>
<dbReference type="Proteomes" id="UP001500403">
    <property type="component" value="Unassembled WGS sequence"/>
</dbReference>
<reference evidence="7 8" key="1">
    <citation type="journal article" date="2019" name="Int. J. Syst. Evol. Microbiol.">
        <title>The Global Catalogue of Microorganisms (GCM) 10K type strain sequencing project: providing services to taxonomists for standard genome sequencing and annotation.</title>
        <authorList>
            <consortium name="The Broad Institute Genomics Platform"/>
            <consortium name="The Broad Institute Genome Sequencing Center for Infectious Disease"/>
            <person name="Wu L."/>
            <person name="Ma J."/>
        </authorList>
    </citation>
    <scope>NUCLEOTIDE SEQUENCE [LARGE SCALE GENOMIC DNA]</scope>
    <source>
        <strain evidence="7 8">JCM 9088</strain>
    </source>
</reference>
<sequence>MLAARQHRSGTIFMAIVVLAMAAVWTAHHALVASAYDSTTTGRLSLVWTALFVVFMVQTLMYHLERPRRLSARGARQLSGLHVAILMPVYNEDPGYLKLGLESFLAQTRRPDSVHIVDDGSTSSDYAEVRAWWNRAAAEVGVAFTWQRVPNAGKRHAQAHGVRVSPEADIYITVDSDSCLAPNAVEEVLIPFSRPRVQSVAGIVIATNNRANLLTRVTDLWFVTSQLVDRSGQSAVGAVMVNSGPLAAYRAPVIRDNLDSYLNETFMGRPVMFSDDSLMTLYAQERGLTVQQPSAIVFTAMPEKWSHFSRMYLRWMRGSTIRSVWRMRYLSMARPAFWLHLLRWFQMFLTQMVTVWLLVVEPVAFDNLPPASMLWVPFIIGWAQGLRYLGVIRSDERIRSRALTWLMMPAAIVLAWTALRWMRWYGIATCARTGWGTRQNGAEVSLGGAGAAAPAPPVPAPLVELPLPAGRHARSAPLPKLLDPGNEQTLRIAVPRR</sequence>
<dbReference type="EMBL" id="BAAAUD010000021">
    <property type="protein sequence ID" value="GAA2937198.1"/>
    <property type="molecule type" value="Genomic_DNA"/>
</dbReference>
<comment type="caution">
    <text evidence="7">The sequence shown here is derived from an EMBL/GenBank/DDBJ whole genome shotgun (WGS) entry which is preliminary data.</text>
</comment>
<comment type="subcellular location">
    <subcellularLocation>
        <location evidence="1">Cell membrane</location>
    </subcellularLocation>
</comment>
<evidence type="ECO:0000256" key="2">
    <source>
        <dbReference type="ARBA" id="ARBA00022475"/>
    </source>
</evidence>
<evidence type="ECO:0000256" key="1">
    <source>
        <dbReference type="ARBA" id="ARBA00004236"/>
    </source>
</evidence>
<keyword evidence="3" id="KW-0328">Glycosyltransferase</keyword>
<evidence type="ECO:0000256" key="6">
    <source>
        <dbReference type="SAM" id="Phobius"/>
    </source>
</evidence>
<gene>
    <name evidence="7" type="ORF">GCM10010446_23050</name>
</gene>
<dbReference type="PANTHER" id="PTHR22913">
    <property type="entry name" value="HYALURONAN SYNTHASE"/>
    <property type="match status" value="1"/>
</dbReference>
<keyword evidence="6" id="KW-0812">Transmembrane</keyword>
<dbReference type="InterPro" id="IPR029044">
    <property type="entry name" value="Nucleotide-diphossugar_trans"/>
</dbReference>
<dbReference type="PANTHER" id="PTHR22913:SF12">
    <property type="entry name" value="MANNURONAN SYNTHASE"/>
    <property type="match status" value="1"/>
</dbReference>
<dbReference type="CDD" id="cd06423">
    <property type="entry name" value="CESA_like"/>
    <property type="match status" value="1"/>
</dbReference>
<keyword evidence="4" id="KW-0808">Transferase</keyword>
<evidence type="ECO:0000313" key="7">
    <source>
        <dbReference type="EMBL" id="GAA2937198.1"/>
    </source>
</evidence>
<feature type="transmembrane region" description="Helical" evidence="6">
    <location>
        <begin position="44"/>
        <end position="64"/>
    </location>
</feature>
<name>A0ABN3X5M0_9ACTN</name>
<organism evidence="7 8">
    <name type="scientific">Streptomyces enissocaesilis</name>
    <dbReference type="NCBI Taxonomy" id="332589"/>
    <lineage>
        <taxon>Bacteria</taxon>
        <taxon>Bacillati</taxon>
        <taxon>Actinomycetota</taxon>
        <taxon>Actinomycetes</taxon>
        <taxon>Kitasatosporales</taxon>
        <taxon>Streptomycetaceae</taxon>
        <taxon>Streptomyces</taxon>
        <taxon>Streptomyces rochei group</taxon>
    </lineage>
</organism>
<feature type="transmembrane region" description="Helical" evidence="6">
    <location>
        <begin position="12"/>
        <end position="32"/>
    </location>
</feature>
<evidence type="ECO:0000256" key="5">
    <source>
        <dbReference type="ARBA" id="ARBA00023136"/>
    </source>
</evidence>
<keyword evidence="6" id="KW-1133">Transmembrane helix</keyword>
<proteinExistence type="predicted"/>
<feature type="transmembrane region" description="Helical" evidence="6">
    <location>
        <begin position="371"/>
        <end position="390"/>
    </location>
</feature>
<dbReference type="Pfam" id="PF13641">
    <property type="entry name" value="Glyco_tranf_2_3"/>
    <property type="match status" value="1"/>
</dbReference>
<keyword evidence="5 6" id="KW-0472">Membrane</keyword>
<dbReference type="Gene3D" id="3.90.550.10">
    <property type="entry name" value="Spore Coat Polysaccharide Biosynthesis Protein SpsA, Chain A"/>
    <property type="match status" value="1"/>
</dbReference>
<evidence type="ECO:0000256" key="4">
    <source>
        <dbReference type="ARBA" id="ARBA00022679"/>
    </source>
</evidence>
<keyword evidence="8" id="KW-1185">Reference proteome</keyword>
<evidence type="ECO:0000256" key="3">
    <source>
        <dbReference type="ARBA" id="ARBA00022676"/>
    </source>
</evidence>
<feature type="transmembrane region" description="Helical" evidence="6">
    <location>
        <begin position="402"/>
        <end position="422"/>
    </location>
</feature>